<proteinExistence type="predicted"/>
<dbReference type="AlphaFoldDB" id="A0A239I1G0"/>
<protein>
    <submittedName>
        <fullName evidence="1">Lipocalin-like domain-containing protein</fullName>
    </submittedName>
</protein>
<sequence>MQGTWSITGINYIYSDTTYRVTCTYPGRLIVDESKYSIMYNPYGTERESADTLSKMTDDEIKYAFKTIVFNSGSYEIIGQDFVTTADIAKVPGFEGGIQHYRIGTDNSKFSLTMYDETYPSGEKPEWFGNLEIQFLLNRN</sequence>
<evidence type="ECO:0000313" key="1">
    <source>
        <dbReference type="EMBL" id="SNS86893.1"/>
    </source>
</evidence>
<name>A0A239I1G0_EKHLU</name>
<organism evidence="1 2">
    <name type="scientific">Ekhidna lutea</name>
    <dbReference type="NCBI Taxonomy" id="447679"/>
    <lineage>
        <taxon>Bacteria</taxon>
        <taxon>Pseudomonadati</taxon>
        <taxon>Bacteroidota</taxon>
        <taxon>Cytophagia</taxon>
        <taxon>Cytophagales</taxon>
        <taxon>Reichenbachiellaceae</taxon>
        <taxon>Ekhidna</taxon>
    </lineage>
</organism>
<gene>
    <name evidence="1" type="ORF">SAMN05421640_1600</name>
</gene>
<reference evidence="1 2" key="1">
    <citation type="submission" date="2017-06" db="EMBL/GenBank/DDBJ databases">
        <authorList>
            <person name="Kim H.J."/>
            <person name="Triplett B.A."/>
        </authorList>
    </citation>
    <scope>NUCLEOTIDE SEQUENCE [LARGE SCALE GENOMIC DNA]</scope>
    <source>
        <strain evidence="1 2">DSM 19307</strain>
    </source>
</reference>
<dbReference type="Proteomes" id="UP000198393">
    <property type="component" value="Unassembled WGS sequence"/>
</dbReference>
<dbReference type="EMBL" id="FZPD01000002">
    <property type="protein sequence ID" value="SNS86893.1"/>
    <property type="molecule type" value="Genomic_DNA"/>
</dbReference>
<evidence type="ECO:0000313" key="2">
    <source>
        <dbReference type="Proteomes" id="UP000198393"/>
    </source>
</evidence>
<accession>A0A239I1G0</accession>
<keyword evidence="2" id="KW-1185">Reference proteome</keyword>